<keyword evidence="3" id="KW-1185">Reference proteome</keyword>
<dbReference type="AlphaFoldDB" id="A0A392UH97"/>
<evidence type="ECO:0000313" key="3">
    <source>
        <dbReference type="Proteomes" id="UP000265520"/>
    </source>
</evidence>
<evidence type="ECO:0000313" key="2">
    <source>
        <dbReference type="EMBL" id="MCI72983.1"/>
    </source>
</evidence>
<reference evidence="2 3" key="1">
    <citation type="journal article" date="2018" name="Front. Plant Sci.">
        <title>Red Clover (Trifolium pratense) and Zigzag Clover (T. medium) - A Picture of Genomic Similarities and Differences.</title>
        <authorList>
            <person name="Dluhosova J."/>
            <person name="Istvanek J."/>
            <person name="Nedelnik J."/>
            <person name="Repkova J."/>
        </authorList>
    </citation>
    <scope>NUCLEOTIDE SEQUENCE [LARGE SCALE GENOMIC DNA]</scope>
    <source>
        <strain evidence="3">cv. 10/8</strain>
        <tissue evidence="2">Leaf</tissue>
    </source>
</reference>
<feature type="region of interest" description="Disordered" evidence="1">
    <location>
        <begin position="1"/>
        <end position="20"/>
    </location>
</feature>
<dbReference type="Proteomes" id="UP000265520">
    <property type="component" value="Unassembled WGS sequence"/>
</dbReference>
<dbReference type="EMBL" id="LXQA010829130">
    <property type="protein sequence ID" value="MCI72983.1"/>
    <property type="molecule type" value="Genomic_DNA"/>
</dbReference>
<protein>
    <submittedName>
        <fullName evidence="2">Uncharacterized protein</fullName>
    </submittedName>
</protein>
<sequence>MWDQEYEAAHPEQDPDQEARAADFARQLEQDLLGQFYTAPVGSSS</sequence>
<feature type="compositionally biased region" description="Basic and acidic residues" evidence="1">
    <location>
        <begin position="7"/>
        <end position="20"/>
    </location>
</feature>
<accession>A0A392UH97</accession>
<comment type="caution">
    <text evidence="2">The sequence shown here is derived from an EMBL/GenBank/DDBJ whole genome shotgun (WGS) entry which is preliminary data.</text>
</comment>
<organism evidence="2 3">
    <name type="scientific">Trifolium medium</name>
    <dbReference type="NCBI Taxonomy" id="97028"/>
    <lineage>
        <taxon>Eukaryota</taxon>
        <taxon>Viridiplantae</taxon>
        <taxon>Streptophyta</taxon>
        <taxon>Embryophyta</taxon>
        <taxon>Tracheophyta</taxon>
        <taxon>Spermatophyta</taxon>
        <taxon>Magnoliopsida</taxon>
        <taxon>eudicotyledons</taxon>
        <taxon>Gunneridae</taxon>
        <taxon>Pentapetalae</taxon>
        <taxon>rosids</taxon>
        <taxon>fabids</taxon>
        <taxon>Fabales</taxon>
        <taxon>Fabaceae</taxon>
        <taxon>Papilionoideae</taxon>
        <taxon>50 kb inversion clade</taxon>
        <taxon>NPAAA clade</taxon>
        <taxon>Hologalegina</taxon>
        <taxon>IRL clade</taxon>
        <taxon>Trifolieae</taxon>
        <taxon>Trifolium</taxon>
    </lineage>
</organism>
<evidence type="ECO:0000256" key="1">
    <source>
        <dbReference type="SAM" id="MobiDB-lite"/>
    </source>
</evidence>
<proteinExistence type="predicted"/>
<name>A0A392UH97_9FABA</name>